<dbReference type="Pfam" id="PF00431">
    <property type="entry name" value="CUB"/>
    <property type="match status" value="1"/>
</dbReference>
<comment type="caution">
    <text evidence="5">The sequence shown here is derived from an EMBL/GenBank/DDBJ whole genome shotgun (WGS) entry which is preliminary data.</text>
</comment>
<keyword evidence="5" id="KW-0378">Hydrolase</keyword>
<comment type="caution">
    <text evidence="3">Lacks conserved residue(s) required for the propagation of feature annotation.</text>
</comment>
<dbReference type="SUPFAM" id="SSF49854">
    <property type="entry name" value="Spermadhesin, CUB domain"/>
    <property type="match status" value="1"/>
</dbReference>
<dbReference type="STRING" id="10195.A0A3M7REP8"/>
<evidence type="ECO:0000256" key="3">
    <source>
        <dbReference type="PROSITE-ProRule" id="PRU00059"/>
    </source>
</evidence>
<keyword evidence="6" id="KW-1185">Reference proteome</keyword>
<dbReference type="OrthoDB" id="431034at2759"/>
<evidence type="ECO:0000256" key="2">
    <source>
        <dbReference type="ARBA" id="ARBA00023157"/>
    </source>
</evidence>
<protein>
    <submittedName>
        <fullName evidence="5">Blastula protease 10-like</fullName>
    </submittedName>
</protein>
<accession>A0A3M7REP8</accession>
<dbReference type="InterPro" id="IPR035914">
    <property type="entry name" value="Sperma_CUB_dom_sf"/>
</dbReference>
<organism evidence="5 6">
    <name type="scientific">Brachionus plicatilis</name>
    <name type="common">Marine rotifer</name>
    <name type="synonym">Brachionus muelleri</name>
    <dbReference type="NCBI Taxonomy" id="10195"/>
    <lineage>
        <taxon>Eukaryota</taxon>
        <taxon>Metazoa</taxon>
        <taxon>Spiralia</taxon>
        <taxon>Gnathifera</taxon>
        <taxon>Rotifera</taxon>
        <taxon>Eurotatoria</taxon>
        <taxon>Monogononta</taxon>
        <taxon>Pseudotrocha</taxon>
        <taxon>Ploima</taxon>
        <taxon>Brachionidae</taxon>
        <taxon>Brachionus</taxon>
    </lineage>
</organism>
<dbReference type="EMBL" id="REGN01003547">
    <property type="protein sequence ID" value="RNA22052.1"/>
    <property type="molecule type" value="Genomic_DNA"/>
</dbReference>
<sequence>MTISSPLYPYEYPSGANCIYLLKSPSGTKIQLQITDLDLQKTHLNFCLDSLELRYYHLGQPGPIFCGTFTHQNQLELISYKNMVMIIFKSDWIQARNRRGFRLKAEYVIENSIFAAFDTT</sequence>
<dbReference type="PANTHER" id="PTHR24251">
    <property type="entry name" value="OVOCHYMASE-RELATED"/>
    <property type="match status" value="1"/>
</dbReference>
<gene>
    <name evidence="5" type="ORF">BpHYR1_032981</name>
</gene>
<reference evidence="5 6" key="1">
    <citation type="journal article" date="2018" name="Sci. Rep.">
        <title>Genomic signatures of local adaptation to the degree of environmental predictability in rotifers.</title>
        <authorList>
            <person name="Franch-Gras L."/>
            <person name="Hahn C."/>
            <person name="Garcia-Roger E.M."/>
            <person name="Carmona M.J."/>
            <person name="Serra M."/>
            <person name="Gomez A."/>
        </authorList>
    </citation>
    <scope>NUCLEOTIDE SEQUENCE [LARGE SCALE GENOMIC DNA]</scope>
    <source>
        <strain evidence="5">HYR1</strain>
    </source>
</reference>
<feature type="domain" description="CUB" evidence="4">
    <location>
        <begin position="1"/>
        <end position="108"/>
    </location>
</feature>
<keyword evidence="2" id="KW-1015">Disulfide bond</keyword>
<keyword evidence="1" id="KW-0677">Repeat</keyword>
<evidence type="ECO:0000256" key="1">
    <source>
        <dbReference type="ARBA" id="ARBA00022737"/>
    </source>
</evidence>
<dbReference type="InterPro" id="IPR000859">
    <property type="entry name" value="CUB_dom"/>
</dbReference>
<keyword evidence="5" id="KW-0645">Protease</keyword>
<evidence type="ECO:0000313" key="5">
    <source>
        <dbReference type="EMBL" id="RNA22052.1"/>
    </source>
</evidence>
<evidence type="ECO:0000313" key="6">
    <source>
        <dbReference type="Proteomes" id="UP000276133"/>
    </source>
</evidence>
<proteinExistence type="predicted"/>
<dbReference type="GO" id="GO:0008233">
    <property type="term" value="F:peptidase activity"/>
    <property type="evidence" value="ECO:0007669"/>
    <property type="project" value="UniProtKB-KW"/>
</dbReference>
<name>A0A3M7REP8_BRAPC</name>
<evidence type="ECO:0000259" key="4">
    <source>
        <dbReference type="PROSITE" id="PS01180"/>
    </source>
</evidence>
<dbReference type="Gene3D" id="2.60.120.290">
    <property type="entry name" value="Spermadhesin, CUB domain"/>
    <property type="match status" value="1"/>
</dbReference>
<dbReference type="CDD" id="cd00041">
    <property type="entry name" value="CUB"/>
    <property type="match status" value="1"/>
</dbReference>
<dbReference type="SMART" id="SM00042">
    <property type="entry name" value="CUB"/>
    <property type="match status" value="1"/>
</dbReference>
<dbReference type="AlphaFoldDB" id="A0A3M7REP8"/>
<dbReference type="GO" id="GO:0006508">
    <property type="term" value="P:proteolysis"/>
    <property type="evidence" value="ECO:0007669"/>
    <property type="project" value="UniProtKB-KW"/>
</dbReference>
<dbReference type="PROSITE" id="PS01180">
    <property type="entry name" value="CUB"/>
    <property type="match status" value="1"/>
</dbReference>
<dbReference type="Proteomes" id="UP000276133">
    <property type="component" value="Unassembled WGS sequence"/>
</dbReference>